<dbReference type="SUPFAM" id="SSF158682">
    <property type="entry name" value="TerB-like"/>
    <property type="match status" value="1"/>
</dbReference>
<dbReference type="OrthoDB" id="1934251at2"/>
<dbReference type="EMBL" id="HG917868">
    <property type="protein sequence ID" value="CDM69515.1"/>
    <property type="molecule type" value="Genomic_DNA"/>
</dbReference>
<dbReference type="PATRIC" id="fig|1216932.3.peg.2356"/>
<reference evidence="1 2" key="1">
    <citation type="submission" date="2013-11" db="EMBL/GenBank/DDBJ databases">
        <title>Complete genome sequence of Clostridum sp. M2/40.</title>
        <authorList>
            <person name="Wibberg D."/>
            <person name="Puehler A."/>
            <person name="Schlueter A."/>
        </authorList>
    </citation>
    <scope>NUCLEOTIDE SEQUENCE [LARGE SCALE GENOMIC DNA]</scope>
    <source>
        <strain evidence="2">M2/40</strain>
    </source>
</reference>
<evidence type="ECO:0008006" key="3">
    <source>
        <dbReference type="Google" id="ProtNLM"/>
    </source>
</evidence>
<dbReference type="KEGG" id="clt:CM240_2378"/>
<name>W6SIM5_9CLOT</name>
<organism evidence="1 2">
    <name type="scientific">Clostridium bornimense</name>
    <dbReference type="NCBI Taxonomy" id="1216932"/>
    <lineage>
        <taxon>Bacteria</taxon>
        <taxon>Bacillati</taxon>
        <taxon>Bacillota</taxon>
        <taxon>Clostridia</taxon>
        <taxon>Eubacteriales</taxon>
        <taxon>Clostridiaceae</taxon>
        <taxon>Clostridium</taxon>
    </lineage>
</organism>
<accession>W6SIM5</accession>
<dbReference type="Gene3D" id="1.10.3680.10">
    <property type="entry name" value="TerB-like"/>
    <property type="match status" value="1"/>
</dbReference>
<dbReference type="Proteomes" id="UP000019426">
    <property type="component" value="Chromosome M2/40_rep1"/>
</dbReference>
<dbReference type="AlphaFoldDB" id="W6SIM5"/>
<gene>
    <name evidence="1" type="ORF">CM240_2378</name>
</gene>
<dbReference type="InterPro" id="IPR029024">
    <property type="entry name" value="TerB-like"/>
</dbReference>
<evidence type="ECO:0000313" key="2">
    <source>
        <dbReference type="Proteomes" id="UP000019426"/>
    </source>
</evidence>
<dbReference type="RefSeq" id="WP_044039319.1">
    <property type="nucleotide sequence ID" value="NZ_HG917868.1"/>
</dbReference>
<keyword evidence="2" id="KW-1185">Reference proteome</keyword>
<proteinExistence type="predicted"/>
<sequence length="140" mass="16112">MFLKELNKDEAIAFTNLMSEFVLADEEVGKGEEALMERLYNEIGFPEEELVAVSFEDAINTIKSSSDRIKNIVYFELIKIGLADGEYNLDEVEFLQALGDNLEIARSKRIAFSNYYYKYSDVNVEESEEARKEVEDIINN</sequence>
<evidence type="ECO:0000313" key="1">
    <source>
        <dbReference type="EMBL" id="CDM69515.1"/>
    </source>
</evidence>
<dbReference type="eggNOG" id="ENOG5033EAM">
    <property type="taxonomic scope" value="Bacteria"/>
</dbReference>
<dbReference type="HOGENOM" id="CLU_148532_0_0_9"/>
<dbReference type="STRING" id="1216932.CM240_2378"/>
<protein>
    <recommendedName>
        <fullName evidence="3">Co-chaperone DjlA N-terminal domain-containing protein</fullName>
    </recommendedName>
</protein>